<dbReference type="GO" id="GO:0003677">
    <property type="term" value="F:DNA binding"/>
    <property type="evidence" value="ECO:0007669"/>
    <property type="project" value="UniProtKB-UniRule"/>
</dbReference>
<dbReference type="Pfam" id="PF18285">
    <property type="entry name" value="LuxT_C"/>
    <property type="match status" value="1"/>
</dbReference>
<comment type="caution">
    <text evidence="4">The sequence shown here is derived from an EMBL/GenBank/DDBJ whole genome shotgun (WGS) entry which is preliminary data.</text>
</comment>
<name>A0AAU9QAF4_9VIBR</name>
<dbReference type="EMBL" id="CAKMTQ010000045">
    <property type="protein sequence ID" value="CAH1538623.1"/>
    <property type="molecule type" value="Genomic_DNA"/>
</dbReference>
<evidence type="ECO:0000313" key="5">
    <source>
        <dbReference type="Proteomes" id="UP001295420"/>
    </source>
</evidence>
<evidence type="ECO:0000256" key="2">
    <source>
        <dbReference type="PROSITE-ProRule" id="PRU00335"/>
    </source>
</evidence>
<feature type="DNA-binding region" description="H-T-H motif" evidence="2">
    <location>
        <begin position="43"/>
        <end position="62"/>
    </location>
</feature>
<proteinExistence type="predicted"/>
<protein>
    <submittedName>
        <fullName evidence="4">Transcriptional regulator, TetR family</fullName>
    </submittedName>
</protein>
<dbReference type="SUPFAM" id="SSF46689">
    <property type="entry name" value="Homeodomain-like"/>
    <property type="match status" value="1"/>
</dbReference>
<dbReference type="PROSITE" id="PS50977">
    <property type="entry name" value="HTH_TETR_2"/>
    <property type="match status" value="1"/>
</dbReference>
<evidence type="ECO:0000313" key="4">
    <source>
        <dbReference type="EMBL" id="CAH1538623.1"/>
    </source>
</evidence>
<dbReference type="AlphaFoldDB" id="A0AAU9QAF4"/>
<gene>
    <name evidence="4" type="ORF">THF1D04_50329</name>
</gene>
<accession>A0AAU9QAF4</accession>
<dbReference type="Pfam" id="PF00440">
    <property type="entry name" value="TetR_N"/>
    <property type="match status" value="1"/>
</dbReference>
<organism evidence="4 5">
    <name type="scientific">Vibrio owensii</name>
    <dbReference type="NCBI Taxonomy" id="696485"/>
    <lineage>
        <taxon>Bacteria</taxon>
        <taxon>Pseudomonadati</taxon>
        <taxon>Pseudomonadota</taxon>
        <taxon>Gammaproteobacteria</taxon>
        <taxon>Vibrionales</taxon>
        <taxon>Vibrionaceae</taxon>
        <taxon>Vibrio</taxon>
    </lineage>
</organism>
<reference evidence="4" key="1">
    <citation type="submission" date="2022-01" db="EMBL/GenBank/DDBJ databases">
        <authorList>
            <person name="Lagorce A."/>
        </authorList>
    </citation>
    <scope>NUCLEOTIDE SEQUENCE</scope>
    <source>
        <strain evidence="4">Th15_F1_D04</strain>
    </source>
</reference>
<dbReference type="InterPro" id="IPR001647">
    <property type="entry name" value="HTH_TetR"/>
</dbReference>
<dbReference type="InterPro" id="IPR009057">
    <property type="entry name" value="Homeodomain-like_sf"/>
</dbReference>
<sequence>MNSNSYKKVTMARISQEEKEQNQAHYDAVIFELFITEGWEAVTLDRVAKECGIRKSTLQGYYKNKDQFAYALQGKIFPMFAGKLDFQSAERFKASWKTLHSEDRVFREVVLMLIDNIVSRGGSEGTRGAIIRLVHVLSVNITEEAAEQAVKEALGETLFGYAFQK</sequence>
<evidence type="ECO:0000259" key="3">
    <source>
        <dbReference type="PROSITE" id="PS50977"/>
    </source>
</evidence>
<dbReference type="Gene3D" id="1.10.357.10">
    <property type="entry name" value="Tetracycline Repressor, domain 2"/>
    <property type="match status" value="1"/>
</dbReference>
<dbReference type="Proteomes" id="UP001295420">
    <property type="component" value="Unassembled WGS sequence"/>
</dbReference>
<evidence type="ECO:0000256" key="1">
    <source>
        <dbReference type="ARBA" id="ARBA00023125"/>
    </source>
</evidence>
<keyword evidence="1 2" id="KW-0238">DNA-binding</keyword>
<feature type="domain" description="HTH tetR-type" evidence="3">
    <location>
        <begin position="20"/>
        <end position="80"/>
    </location>
</feature>